<dbReference type="Pfam" id="PF21956">
    <property type="entry name" value="DUF6922"/>
    <property type="match status" value="1"/>
</dbReference>
<evidence type="ECO:0000313" key="3">
    <source>
        <dbReference type="Proteomes" id="UP000179880"/>
    </source>
</evidence>
<gene>
    <name evidence="2" type="ORF">A3B93_00400</name>
</gene>
<reference evidence="2 3" key="1">
    <citation type="journal article" date="2016" name="Nat. Commun.">
        <title>Thousands of microbial genomes shed light on interconnected biogeochemical processes in an aquifer system.</title>
        <authorList>
            <person name="Anantharaman K."/>
            <person name="Brown C.T."/>
            <person name="Hug L.A."/>
            <person name="Sharon I."/>
            <person name="Castelle C.J."/>
            <person name="Probst A.J."/>
            <person name="Thomas B.C."/>
            <person name="Singh A."/>
            <person name="Wilkins M.J."/>
            <person name="Karaoz U."/>
            <person name="Brodie E.L."/>
            <person name="Williams K.H."/>
            <person name="Hubbard S.S."/>
            <person name="Banfield J.F."/>
        </authorList>
    </citation>
    <scope>NUCLEOTIDE SEQUENCE [LARGE SCALE GENOMIC DNA]</scope>
</reference>
<accession>A0A1F6WHS2</accession>
<protein>
    <recommendedName>
        <fullName evidence="1">DUF6922 domain-containing protein</fullName>
    </recommendedName>
</protein>
<organism evidence="2 3">
    <name type="scientific">Candidatus Nomurabacteria bacterium RIFCSPHIGHO2_02_FULL_42_24</name>
    <dbReference type="NCBI Taxonomy" id="1801757"/>
    <lineage>
        <taxon>Bacteria</taxon>
        <taxon>Candidatus Nomuraibacteriota</taxon>
    </lineage>
</organism>
<proteinExistence type="predicted"/>
<comment type="caution">
    <text evidence="2">The sequence shown here is derived from an EMBL/GenBank/DDBJ whole genome shotgun (WGS) entry which is preliminary data.</text>
</comment>
<dbReference type="EMBL" id="MFUH01000029">
    <property type="protein sequence ID" value="OGI81433.1"/>
    <property type="molecule type" value="Genomic_DNA"/>
</dbReference>
<evidence type="ECO:0000259" key="1">
    <source>
        <dbReference type="Pfam" id="PF21956"/>
    </source>
</evidence>
<name>A0A1F6WHS2_9BACT</name>
<feature type="domain" description="DUF6922" evidence="1">
    <location>
        <begin position="9"/>
        <end position="58"/>
    </location>
</feature>
<dbReference type="InterPro" id="IPR053830">
    <property type="entry name" value="DUF6922"/>
</dbReference>
<dbReference type="AlphaFoldDB" id="A0A1F6WHS2"/>
<dbReference type="Proteomes" id="UP000179880">
    <property type="component" value="Unassembled WGS sequence"/>
</dbReference>
<sequence>MHMSPLTKKTLFWDTDISNLDINKHKRYIIERILQFGNMDDYNWMRENYSKNEIKNVIMEKRSPLNPRSISFWCRGFGIHQSICTKKLLAKTQQSF</sequence>
<evidence type="ECO:0000313" key="2">
    <source>
        <dbReference type="EMBL" id="OGI81433.1"/>
    </source>
</evidence>